<evidence type="ECO:0000313" key="4">
    <source>
        <dbReference type="WBParaSite" id="TCNE_0000378401-mRNA-1"/>
    </source>
</evidence>
<dbReference type="AlphaFoldDB" id="A0A183U5L4"/>
<keyword evidence="3" id="KW-1185">Reference proteome</keyword>
<dbReference type="EMBL" id="UYWY01005279">
    <property type="protein sequence ID" value="VDM29501.1"/>
    <property type="molecule type" value="Genomic_DNA"/>
</dbReference>
<feature type="region of interest" description="Disordered" evidence="1">
    <location>
        <begin position="1"/>
        <end position="51"/>
    </location>
</feature>
<feature type="compositionally biased region" description="Acidic residues" evidence="1">
    <location>
        <begin position="26"/>
        <end position="44"/>
    </location>
</feature>
<accession>A0A183U5L4</accession>
<evidence type="ECO:0000313" key="2">
    <source>
        <dbReference type="EMBL" id="VDM29501.1"/>
    </source>
</evidence>
<gene>
    <name evidence="2" type="ORF">TCNE_LOCUS3784</name>
</gene>
<dbReference type="WBParaSite" id="TCNE_0000378401-mRNA-1">
    <property type="protein sequence ID" value="TCNE_0000378401-mRNA-1"/>
    <property type="gene ID" value="TCNE_0000378401"/>
</dbReference>
<dbReference type="Proteomes" id="UP000050794">
    <property type="component" value="Unassembled WGS sequence"/>
</dbReference>
<protein>
    <submittedName>
        <fullName evidence="4">Ovule protein</fullName>
    </submittedName>
</protein>
<evidence type="ECO:0000313" key="3">
    <source>
        <dbReference type="Proteomes" id="UP000050794"/>
    </source>
</evidence>
<sequence>MVPVGHLSTHENAHPGKDSLPIIENNEVDDDEKLEDSPANEEPESVTGKDSKRLAFFRDFSTFFESLNKSLMLTGLTILEQGSIKKSRSEGGELIS</sequence>
<evidence type="ECO:0000256" key="1">
    <source>
        <dbReference type="SAM" id="MobiDB-lite"/>
    </source>
</evidence>
<organism evidence="3 4">
    <name type="scientific">Toxocara canis</name>
    <name type="common">Canine roundworm</name>
    <dbReference type="NCBI Taxonomy" id="6265"/>
    <lineage>
        <taxon>Eukaryota</taxon>
        <taxon>Metazoa</taxon>
        <taxon>Ecdysozoa</taxon>
        <taxon>Nematoda</taxon>
        <taxon>Chromadorea</taxon>
        <taxon>Rhabditida</taxon>
        <taxon>Spirurina</taxon>
        <taxon>Ascaridomorpha</taxon>
        <taxon>Ascaridoidea</taxon>
        <taxon>Toxocaridae</taxon>
        <taxon>Toxocara</taxon>
    </lineage>
</organism>
<name>A0A183U5L4_TOXCA</name>
<reference evidence="2 3" key="2">
    <citation type="submission" date="2018-11" db="EMBL/GenBank/DDBJ databases">
        <authorList>
            <consortium name="Pathogen Informatics"/>
        </authorList>
    </citation>
    <scope>NUCLEOTIDE SEQUENCE [LARGE SCALE GENOMIC DNA]</scope>
</reference>
<reference evidence="4" key="1">
    <citation type="submission" date="2016-06" db="UniProtKB">
        <authorList>
            <consortium name="WormBaseParasite"/>
        </authorList>
    </citation>
    <scope>IDENTIFICATION</scope>
</reference>
<proteinExistence type="predicted"/>
<feature type="compositionally biased region" description="Basic and acidic residues" evidence="1">
    <location>
        <begin position="8"/>
        <end position="17"/>
    </location>
</feature>